<dbReference type="EMBL" id="QXFW01000327">
    <property type="protein sequence ID" value="KAE9015965.1"/>
    <property type="molecule type" value="Genomic_DNA"/>
</dbReference>
<name>A0A6A3LC89_9STRA</name>
<evidence type="ECO:0000313" key="2">
    <source>
        <dbReference type="Proteomes" id="UP000460718"/>
    </source>
</evidence>
<sequence length="301" mass="33016">MGPGEGGLHEAGWGALNSTHTARHPSTMQYVRININDHAKNCKQSTRMSDELVESGATVFAPPPSPTYRYVISCKADQLSISLEDQKSKQQWATGYLPEDSYLTSSNRIGNAAVADYVSIFKEALDYLLEFSVKIKVRQSACAAKFVFNLAPVSRIHALETKLQEVEGELAAARACLQKARVVFLEGSTGNVDGRLQWKPTERNDFEVTDDGSAIRFLVVGWYVISLVMFLAPQPAGAYIEFLINGEDFDSGEIIPFNGDRDVSACIGSSIRFDKDDKLSFIAVDYQRSVGAGITITKIGN</sequence>
<dbReference type="Proteomes" id="UP000460718">
    <property type="component" value="Unassembled WGS sequence"/>
</dbReference>
<reference evidence="1 2" key="1">
    <citation type="submission" date="2018-09" db="EMBL/GenBank/DDBJ databases">
        <title>Genomic investigation of the strawberry pathogen Phytophthora fragariae indicates pathogenicity is determined by transcriptional variation in three key races.</title>
        <authorList>
            <person name="Adams T.M."/>
            <person name="Armitage A.D."/>
            <person name="Sobczyk M.K."/>
            <person name="Bates H.J."/>
            <person name="Dunwell J.M."/>
            <person name="Nellist C.F."/>
            <person name="Harrison R.J."/>
        </authorList>
    </citation>
    <scope>NUCLEOTIDE SEQUENCE [LARGE SCALE GENOMIC DNA]</scope>
    <source>
        <strain evidence="1 2">SCRP245</strain>
    </source>
</reference>
<comment type="caution">
    <text evidence="1">The sequence shown here is derived from an EMBL/GenBank/DDBJ whole genome shotgun (WGS) entry which is preliminary data.</text>
</comment>
<gene>
    <name evidence="1" type="ORF">PF011_g7384</name>
</gene>
<accession>A0A6A3LC89</accession>
<proteinExistence type="predicted"/>
<organism evidence="1 2">
    <name type="scientific">Phytophthora fragariae</name>
    <dbReference type="NCBI Taxonomy" id="53985"/>
    <lineage>
        <taxon>Eukaryota</taxon>
        <taxon>Sar</taxon>
        <taxon>Stramenopiles</taxon>
        <taxon>Oomycota</taxon>
        <taxon>Peronosporomycetes</taxon>
        <taxon>Peronosporales</taxon>
        <taxon>Peronosporaceae</taxon>
        <taxon>Phytophthora</taxon>
    </lineage>
</organism>
<dbReference type="AlphaFoldDB" id="A0A6A3LC89"/>
<protein>
    <submittedName>
        <fullName evidence="1">Uncharacterized protein</fullName>
    </submittedName>
</protein>
<evidence type="ECO:0000313" key="1">
    <source>
        <dbReference type="EMBL" id="KAE9015965.1"/>
    </source>
</evidence>